<gene>
    <name evidence="7" type="ORF">NF867_12985</name>
</gene>
<dbReference type="Gene3D" id="1.10.760.10">
    <property type="entry name" value="Cytochrome c-like domain"/>
    <property type="match status" value="1"/>
</dbReference>
<dbReference type="PROSITE" id="PS51257">
    <property type="entry name" value="PROKAR_LIPOPROTEIN"/>
    <property type="match status" value="1"/>
</dbReference>
<name>A0A9X2F415_9SPHI</name>
<evidence type="ECO:0000313" key="8">
    <source>
        <dbReference type="Proteomes" id="UP001155182"/>
    </source>
</evidence>
<keyword evidence="5" id="KW-0732">Signal</keyword>
<proteinExistence type="predicted"/>
<feature type="chain" id="PRO_5040789259" evidence="5">
    <location>
        <begin position="24"/>
        <end position="207"/>
    </location>
</feature>
<keyword evidence="3 4" id="KW-0408">Iron</keyword>
<feature type="signal peptide" evidence="5">
    <location>
        <begin position="1"/>
        <end position="23"/>
    </location>
</feature>
<dbReference type="GO" id="GO:0020037">
    <property type="term" value="F:heme binding"/>
    <property type="evidence" value="ECO:0007669"/>
    <property type="project" value="InterPro"/>
</dbReference>
<evidence type="ECO:0000313" key="7">
    <source>
        <dbReference type="EMBL" id="MCO4293780.1"/>
    </source>
</evidence>
<dbReference type="RefSeq" id="WP_252588432.1">
    <property type="nucleotide sequence ID" value="NZ_JAMWYS010000042.1"/>
</dbReference>
<dbReference type="InterPro" id="IPR036909">
    <property type="entry name" value="Cyt_c-like_dom_sf"/>
</dbReference>
<dbReference type="PROSITE" id="PS51007">
    <property type="entry name" value="CYTC"/>
    <property type="match status" value="1"/>
</dbReference>
<dbReference type="Proteomes" id="UP001155182">
    <property type="component" value="Unassembled WGS sequence"/>
</dbReference>
<keyword evidence="8" id="KW-1185">Reference proteome</keyword>
<accession>A0A9X2F415</accession>
<keyword evidence="2 4" id="KW-0479">Metal-binding</keyword>
<dbReference type="AlphaFoldDB" id="A0A9X2F415"/>
<dbReference type="InterPro" id="IPR051459">
    <property type="entry name" value="Cytochrome_c-type_DH"/>
</dbReference>
<dbReference type="GO" id="GO:0009055">
    <property type="term" value="F:electron transfer activity"/>
    <property type="evidence" value="ECO:0007669"/>
    <property type="project" value="InterPro"/>
</dbReference>
<evidence type="ECO:0000256" key="3">
    <source>
        <dbReference type="ARBA" id="ARBA00023004"/>
    </source>
</evidence>
<dbReference type="PANTHER" id="PTHR35008:SF4">
    <property type="entry name" value="BLL4482 PROTEIN"/>
    <property type="match status" value="1"/>
</dbReference>
<organism evidence="7 8">
    <name type="scientific">Solitalea agri</name>
    <dbReference type="NCBI Taxonomy" id="2953739"/>
    <lineage>
        <taxon>Bacteria</taxon>
        <taxon>Pseudomonadati</taxon>
        <taxon>Bacteroidota</taxon>
        <taxon>Sphingobacteriia</taxon>
        <taxon>Sphingobacteriales</taxon>
        <taxon>Sphingobacteriaceae</taxon>
        <taxon>Solitalea</taxon>
    </lineage>
</organism>
<protein>
    <submittedName>
        <fullName evidence="7">Cytochrome c</fullName>
    </submittedName>
</protein>
<dbReference type="InterPro" id="IPR009056">
    <property type="entry name" value="Cyt_c-like_dom"/>
</dbReference>
<sequence>MKTRSGMLVILLPALLASLISCGGGTQEQNQQQEENSSPSIDRGKYLVTIASCNYCHSPKLSTPYEGIIIDTSRMLSGHPSDGELSKINVKIDSTLTKKGDWALMSLDMTAFAGPWGISYTANLTPDTTTGIGAWSEEAFIATLRTGKHLGQEGGRKILPPMPWNFISQMTDDDLKAIYAYLRSLPPVKNQVPGPVPPEEVTKKLSK</sequence>
<feature type="domain" description="Cytochrome c" evidence="6">
    <location>
        <begin position="39"/>
        <end position="186"/>
    </location>
</feature>
<dbReference type="PANTHER" id="PTHR35008">
    <property type="entry name" value="BLL4482 PROTEIN-RELATED"/>
    <property type="match status" value="1"/>
</dbReference>
<dbReference type="EMBL" id="JAMWYS010000042">
    <property type="protein sequence ID" value="MCO4293780.1"/>
    <property type="molecule type" value="Genomic_DNA"/>
</dbReference>
<evidence type="ECO:0000256" key="1">
    <source>
        <dbReference type="ARBA" id="ARBA00022617"/>
    </source>
</evidence>
<comment type="caution">
    <text evidence="7">The sequence shown here is derived from an EMBL/GenBank/DDBJ whole genome shotgun (WGS) entry which is preliminary data.</text>
</comment>
<dbReference type="GO" id="GO:0046872">
    <property type="term" value="F:metal ion binding"/>
    <property type="evidence" value="ECO:0007669"/>
    <property type="project" value="UniProtKB-KW"/>
</dbReference>
<dbReference type="SUPFAM" id="SSF46626">
    <property type="entry name" value="Cytochrome c"/>
    <property type="match status" value="1"/>
</dbReference>
<evidence type="ECO:0000256" key="4">
    <source>
        <dbReference type="PROSITE-ProRule" id="PRU00433"/>
    </source>
</evidence>
<evidence type="ECO:0000256" key="5">
    <source>
        <dbReference type="SAM" id="SignalP"/>
    </source>
</evidence>
<reference evidence="7" key="1">
    <citation type="submission" date="2022-06" db="EMBL/GenBank/DDBJ databases">
        <title>Solitalea sp. MAHUQ-68 isolated from rhizospheric soil.</title>
        <authorList>
            <person name="Huq M.A."/>
        </authorList>
    </citation>
    <scope>NUCLEOTIDE SEQUENCE</scope>
    <source>
        <strain evidence="7">MAHUQ-68</strain>
    </source>
</reference>
<evidence type="ECO:0000256" key="2">
    <source>
        <dbReference type="ARBA" id="ARBA00022723"/>
    </source>
</evidence>
<evidence type="ECO:0000259" key="6">
    <source>
        <dbReference type="PROSITE" id="PS51007"/>
    </source>
</evidence>
<keyword evidence="1 4" id="KW-0349">Heme</keyword>